<dbReference type="PANTHER" id="PTHR43065">
    <property type="entry name" value="SENSOR HISTIDINE KINASE"/>
    <property type="match status" value="1"/>
</dbReference>
<dbReference type="InterPro" id="IPR005467">
    <property type="entry name" value="His_kinase_dom"/>
</dbReference>
<evidence type="ECO:0000256" key="5">
    <source>
        <dbReference type="ARBA" id="ARBA00022679"/>
    </source>
</evidence>
<keyword evidence="8" id="KW-0067">ATP-binding</keyword>
<reference evidence="12 13" key="1">
    <citation type="submission" date="2020-08" db="EMBL/GenBank/DDBJ databases">
        <title>A Genomic Blueprint of the Chicken Gut Microbiome.</title>
        <authorList>
            <person name="Gilroy R."/>
            <person name="Ravi A."/>
            <person name="Getino M."/>
            <person name="Pursley I."/>
            <person name="Horton D.L."/>
            <person name="Alikhan N.-F."/>
            <person name="Baker D."/>
            <person name="Gharbi K."/>
            <person name="Hall N."/>
            <person name="Watson M."/>
            <person name="Adriaenssens E.M."/>
            <person name="Foster-Nyarko E."/>
            <person name="Jarju S."/>
            <person name="Secka A."/>
            <person name="Antonio M."/>
            <person name="Oren A."/>
            <person name="Chaudhuri R."/>
            <person name="La Ragione R.M."/>
            <person name="Hildebrand F."/>
            <person name="Pallen M.J."/>
        </authorList>
    </citation>
    <scope>NUCLEOTIDE SEQUENCE [LARGE SCALE GENOMIC DNA]</scope>
    <source>
        <strain evidence="12 13">Sa1BUA13</strain>
    </source>
</reference>
<feature type="domain" description="Histidine kinase" evidence="11">
    <location>
        <begin position="478"/>
        <end position="683"/>
    </location>
</feature>
<keyword evidence="9" id="KW-0902">Two-component regulatory system</keyword>
<keyword evidence="4" id="KW-0597">Phosphoprotein</keyword>
<evidence type="ECO:0000256" key="9">
    <source>
        <dbReference type="ARBA" id="ARBA00023012"/>
    </source>
</evidence>
<organism evidence="12 13">
    <name type="scientific">Planococcus wigleyi</name>
    <dbReference type="NCBI Taxonomy" id="2762216"/>
    <lineage>
        <taxon>Bacteria</taxon>
        <taxon>Bacillati</taxon>
        <taxon>Bacillota</taxon>
        <taxon>Bacilli</taxon>
        <taxon>Bacillales</taxon>
        <taxon>Caryophanaceae</taxon>
        <taxon>Planococcus</taxon>
    </lineage>
</organism>
<evidence type="ECO:0000256" key="2">
    <source>
        <dbReference type="ARBA" id="ARBA00004370"/>
    </source>
</evidence>
<dbReference type="SUPFAM" id="SSF55781">
    <property type="entry name" value="GAF domain-like"/>
    <property type="match status" value="2"/>
</dbReference>
<dbReference type="InterPro" id="IPR035965">
    <property type="entry name" value="PAS-like_dom_sf"/>
</dbReference>
<evidence type="ECO:0000256" key="1">
    <source>
        <dbReference type="ARBA" id="ARBA00000085"/>
    </source>
</evidence>
<evidence type="ECO:0000256" key="10">
    <source>
        <dbReference type="ARBA" id="ARBA00023136"/>
    </source>
</evidence>
<evidence type="ECO:0000256" key="6">
    <source>
        <dbReference type="ARBA" id="ARBA00022741"/>
    </source>
</evidence>
<dbReference type="SUPFAM" id="SSF55785">
    <property type="entry name" value="PYP-like sensor domain (PAS domain)"/>
    <property type="match status" value="1"/>
</dbReference>
<dbReference type="PANTHER" id="PTHR43065:SF46">
    <property type="entry name" value="C4-DICARBOXYLATE TRANSPORT SENSOR PROTEIN DCTB"/>
    <property type="match status" value="1"/>
</dbReference>
<comment type="subcellular location">
    <subcellularLocation>
        <location evidence="2">Membrane</location>
    </subcellularLocation>
</comment>
<evidence type="ECO:0000256" key="8">
    <source>
        <dbReference type="ARBA" id="ARBA00022840"/>
    </source>
</evidence>
<dbReference type="Proteomes" id="UP000658980">
    <property type="component" value="Unassembled WGS sequence"/>
</dbReference>
<evidence type="ECO:0000313" key="12">
    <source>
        <dbReference type="EMBL" id="MBD8015605.1"/>
    </source>
</evidence>
<evidence type="ECO:0000256" key="4">
    <source>
        <dbReference type="ARBA" id="ARBA00022553"/>
    </source>
</evidence>
<dbReference type="Gene3D" id="3.30.450.20">
    <property type="entry name" value="PAS domain"/>
    <property type="match status" value="1"/>
</dbReference>
<accession>A0ABR8WF30</accession>
<dbReference type="RefSeq" id="WP_191715785.1">
    <property type="nucleotide sequence ID" value="NZ_JACSPU010000004.1"/>
</dbReference>
<keyword evidence="7" id="KW-0418">Kinase</keyword>
<sequence>MLKEQTRYSRLAELTKIINTKLELNDMLQHVTTAISEEIVQCDSVGIYLPGEDGVYRGVAGKPDFINNEMITAQLIDFEADAFARQVMETKQTIYIPDTSIDSRPDPRSVAAFNIKSLLGLPIIYEQHLYGLIFLFDCGKRMNLTEIEIQSIEAYVNMAAVAIQNANNLKQKEYLIAEKQLLLDANRELSMCSTISETLDTCFHYLGKTVDCNNVAAFLRDPQQEGNLSFKKMGKDSEWSEDEWKRALEDIQTNQQTDHVIHEVMVNRTVKFIPSEDRCRLLLIPMISKGEVFGFIAIACLMETLQADEKSQVHLAHSIVDATALTYSNLTYMDQLELRVARRTNQLATANDKVTSLIGSITDGFFALNKEWEFIYINEHQYLPKGKTFKNVLGESIWTIYPDTLNPVLHEELHRAMVERVPVQFEVSSANGCCFEVVAYPFDDGICCLCKNTTEKKKYEMELQRLSNLELIGQMAAGISHEIRNPMTTVRGFLQLLTGEQGLEKYNTYFDLMIDELDRANSIISEFLSIGNTRSSDMKMQNLNAIIYDIAPLLEIDTFNQNKAIEFFTQPIPEMLLNRDEIRQLLINLCRNGLEAMEPGKLLTIRTYMENENTPVLEIRDQGGGIDKNVLKKIGTPFYTTKDNGTGLGLGVTYAIAARHNAQIDVNTSDEGTVFFVRFRQDG</sequence>
<dbReference type="Gene3D" id="3.30.450.40">
    <property type="match status" value="2"/>
</dbReference>
<keyword evidence="6" id="KW-0547">Nucleotide-binding</keyword>
<dbReference type="PROSITE" id="PS50109">
    <property type="entry name" value="HIS_KIN"/>
    <property type="match status" value="1"/>
</dbReference>
<comment type="catalytic activity">
    <reaction evidence="1">
        <text>ATP + protein L-histidine = ADP + protein N-phospho-L-histidine.</text>
        <dbReference type="EC" id="2.7.13.3"/>
    </reaction>
</comment>
<dbReference type="Pfam" id="PF00512">
    <property type="entry name" value="HisKA"/>
    <property type="match status" value="1"/>
</dbReference>
<dbReference type="InterPro" id="IPR036097">
    <property type="entry name" value="HisK_dim/P_sf"/>
</dbReference>
<dbReference type="Pfam" id="PF01590">
    <property type="entry name" value="GAF"/>
    <property type="match status" value="1"/>
</dbReference>
<dbReference type="Gene3D" id="1.10.287.130">
    <property type="match status" value="1"/>
</dbReference>
<dbReference type="PROSITE" id="PS00236">
    <property type="entry name" value="NEUROTR_ION_CHANNEL"/>
    <property type="match status" value="1"/>
</dbReference>
<keyword evidence="13" id="KW-1185">Reference proteome</keyword>
<evidence type="ECO:0000313" key="13">
    <source>
        <dbReference type="Proteomes" id="UP000658980"/>
    </source>
</evidence>
<dbReference type="Pfam" id="PF02518">
    <property type="entry name" value="HATPase_c"/>
    <property type="match status" value="1"/>
</dbReference>
<dbReference type="Gene3D" id="3.30.565.10">
    <property type="entry name" value="Histidine kinase-like ATPase, C-terminal domain"/>
    <property type="match status" value="1"/>
</dbReference>
<dbReference type="SMART" id="SM00065">
    <property type="entry name" value="GAF"/>
    <property type="match status" value="2"/>
</dbReference>
<dbReference type="InterPro" id="IPR003018">
    <property type="entry name" value="GAF"/>
</dbReference>
<dbReference type="InterPro" id="IPR029016">
    <property type="entry name" value="GAF-like_dom_sf"/>
</dbReference>
<dbReference type="EC" id="2.7.13.3" evidence="3"/>
<dbReference type="InterPro" id="IPR036890">
    <property type="entry name" value="HATPase_C_sf"/>
</dbReference>
<dbReference type="InterPro" id="IPR018000">
    <property type="entry name" value="Neurotransmitter_ion_chnl_CS"/>
</dbReference>
<dbReference type="EMBL" id="JACSPU010000004">
    <property type="protein sequence ID" value="MBD8015605.1"/>
    <property type="molecule type" value="Genomic_DNA"/>
</dbReference>
<dbReference type="InterPro" id="IPR003594">
    <property type="entry name" value="HATPase_dom"/>
</dbReference>
<keyword evidence="5" id="KW-0808">Transferase</keyword>
<dbReference type="CDD" id="cd00082">
    <property type="entry name" value="HisKA"/>
    <property type="match status" value="1"/>
</dbReference>
<dbReference type="PRINTS" id="PR00344">
    <property type="entry name" value="BCTRLSENSOR"/>
</dbReference>
<dbReference type="InterPro" id="IPR004358">
    <property type="entry name" value="Sig_transdc_His_kin-like_C"/>
</dbReference>
<protein>
    <recommendedName>
        <fullName evidence="3">histidine kinase</fullName>
        <ecNumber evidence="3">2.7.13.3</ecNumber>
    </recommendedName>
</protein>
<gene>
    <name evidence="12" type="ORF">H9630_12325</name>
</gene>
<evidence type="ECO:0000259" key="11">
    <source>
        <dbReference type="PROSITE" id="PS50109"/>
    </source>
</evidence>
<dbReference type="InterPro" id="IPR003661">
    <property type="entry name" value="HisK_dim/P_dom"/>
</dbReference>
<proteinExistence type="predicted"/>
<name>A0ABR8WF30_9BACL</name>
<evidence type="ECO:0000256" key="3">
    <source>
        <dbReference type="ARBA" id="ARBA00012438"/>
    </source>
</evidence>
<dbReference type="SMART" id="SM00387">
    <property type="entry name" value="HATPase_c"/>
    <property type="match status" value="1"/>
</dbReference>
<dbReference type="SMART" id="SM00388">
    <property type="entry name" value="HisKA"/>
    <property type="match status" value="1"/>
</dbReference>
<comment type="caution">
    <text evidence="12">The sequence shown here is derived from an EMBL/GenBank/DDBJ whole genome shotgun (WGS) entry which is preliminary data.</text>
</comment>
<dbReference type="SUPFAM" id="SSF47384">
    <property type="entry name" value="Homodimeric domain of signal transducing histidine kinase"/>
    <property type="match status" value="1"/>
</dbReference>
<evidence type="ECO:0000256" key="7">
    <source>
        <dbReference type="ARBA" id="ARBA00022777"/>
    </source>
</evidence>
<keyword evidence="10" id="KW-0472">Membrane</keyword>
<dbReference type="SUPFAM" id="SSF55874">
    <property type="entry name" value="ATPase domain of HSP90 chaperone/DNA topoisomerase II/histidine kinase"/>
    <property type="match status" value="1"/>
</dbReference>